<sequence>MRRFFSVCGGLLGSVLLAPPPGAAAQTAAPADTLPARRWHAPHHLVGQFAGGQGLITAGVGYRLNRNRLDLDLLAGYVPRRYSITPMGIFTAKATFMPWTVPLGPRGWAVRPLALGGYLSYTASKGLNATQDGKYPSGYYWWSAHGRVGGFLGGRIAYPLPAKRPGAAPRLVSLYYELGTNDLYLASWWGNPRGLSPLDVATLGVGLKLDL</sequence>
<evidence type="ECO:0000256" key="1">
    <source>
        <dbReference type="SAM" id="SignalP"/>
    </source>
</evidence>
<gene>
    <name evidence="2" type="ORF">SAMN04515668_3731</name>
</gene>
<feature type="chain" id="PRO_5011544503" description="Outer membrane protein beta-barrel domain-containing protein" evidence="1">
    <location>
        <begin position="25"/>
        <end position="211"/>
    </location>
</feature>
<reference evidence="3" key="1">
    <citation type="submission" date="2016-10" db="EMBL/GenBank/DDBJ databases">
        <authorList>
            <person name="Varghese N."/>
            <person name="Submissions S."/>
        </authorList>
    </citation>
    <scope>NUCLEOTIDE SEQUENCE [LARGE SCALE GENOMIC DNA]</scope>
    <source>
        <strain evidence="3">OR362-8,ATCC BAA-1266,JCM 13504</strain>
    </source>
</reference>
<dbReference type="OrthoDB" id="5381546at2"/>
<dbReference type="Proteomes" id="UP000199029">
    <property type="component" value="Unassembled WGS sequence"/>
</dbReference>
<organism evidence="2 3">
    <name type="scientific">Hymenobacter arizonensis</name>
    <name type="common">Siccationidurans arizonensis</name>
    <dbReference type="NCBI Taxonomy" id="1227077"/>
    <lineage>
        <taxon>Bacteria</taxon>
        <taxon>Pseudomonadati</taxon>
        <taxon>Bacteroidota</taxon>
        <taxon>Cytophagia</taxon>
        <taxon>Cytophagales</taxon>
        <taxon>Hymenobacteraceae</taxon>
        <taxon>Hymenobacter</taxon>
    </lineage>
</organism>
<protein>
    <recommendedName>
        <fullName evidence="4">Outer membrane protein beta-barrel domain-containing protein</fullName>
    </recommendedName>
</protein>
<evidence type="ECO:0000313" key="2">
    <source>
        <dbReference type="EMBL" id="SFQ68612.1"/>
    </source>
</evidence>
<name>A0A1I6AIW6_HYMAR</name>
<dbReference type="AlphaFoldDB" id="A0A1I6AIW6"/>
<feature type="signal peptide" evidence="1">
    <location>
        <begin position="1"/>
        <end position="24"/>
    </location>
</feature>
<dbReference type="STRING" id="1227077.SAMN04515668_3731"/>
<keyword evidence="3" id="KW-1185">Reference proteome</keyword>
<accession>A0A1I6AIW6</accession>
<dbReference type="EMBL" id="FOXS01000005">
    <property type="protein sequence ID" value="SFQ68612.1"/>
    <property type="molecule type" value="Genomic_DNA"/>
</dbReference>
<keyword evidence="1" id="KW-0732">Signal</keyword>
<evidence type="ECO:0008006" key="4">
    <source>
        <dbReference type="Google" id="ProtNLM"/>
    </source>
</evidence>
<proteinExistence type="predicted"/>
<dbReference type="RefSeq" id="WP_092676961.1">
    <property type="nucleotide sequence ID" value="NZ_FOXS01000005.1"/>
</dbReference>
<evidence type="ECO:0000313" key="3">
    <source>
        <dbReference type="Proteomes" id="UP000199029"/>
    </source>
</evidence>